<dbReference type="InterPro" id="IPR000210">
    <property type="entry name" value="BTB/POZ_dom"/>
</dbReference>
<dbReference type="Pfam" id="PF00651">
    <property type="entry name" value="BTB"/>
    <property type="match status" value="1"/>
</dbReference>
<name>A0AAV5WG46_9BILA</name>
<dbReference type="Gene3D" id="3.30.710.10">
    <property type="entry name" value="Potassium Channel Kv1.1, Chain A"/>
    <property type="match status" value="1"/>
</dbReference>
<dbReference type="PANTHER" id="PTHR22744">
    <property type="entry name" value="HELIX LOOP HELIX PROTEIN 21-RELATED"/>
    <property type="match status" value="1"/>
</dbReference>
<dbReference type="PROSITE" id="PS50097">
    <property type="entry name" value="BTB"/>
    <property type="match status" value="1"/>
</dbReference>
<dbReference type="EMBL" id="BTSY01000005">
    <property type="protein sequence ID" value="GMT30468.1"/>
    <property type="molecule type" value="Genomic_DNA"/>
</dbReference>
<organism evidence="2 3">
    <name type="scientific">Pristionchus fissidentatus</name>
    <dbReference type="NCBI Taxonomy" id="1538716"/>
    <lineage>
        <taxon>Eukaryota</taxon>
        <taxon>Metazoa</taxon>
        <taxon>Ecdysozoa</taxon>
        <taxon>Nematoda</taxon>
        <taxon>Chromadorea</taxon>
        <taxon>Rhabditida</taxon>
        <taxon>Rhabditina</taxon>
        <taxon>Diplogasteromorpha</taxon>
        <taxon>Diplogasteroidea</taxon>
        <taxon>Neodiplogasteridae</taxon>
        <taxon>Pristionchus</taxon>
    </lineage>
</organism>
<protein>
    <recommendedName>
        <fullName evidence="1">BTB domain-containing protein</fullName>
    </recommendedName>
</protein>
<dbReference type="PANTHER" id="PTHR22744:SF14">
    <property type="entry name" value="BTB DOMAIN-CONTAINING PROTEIN-RELATED"/>
    <property type="match status" value="1"/>
</dbReference>
<dbReference type="CDD" id="cd18186">
    <property type="entry name" value="BTB_POZ_ZBTB_KLHL-like"/>
    <property type="match status" value="1"/>
</dbReference>
<comment type="caution">
    <text evidence="2">The sequence shown here is derived from an EMBL/GenBank/DDBJ whole genome shotgun (WGS) entry which is preliminary data.</text>
</comment>
<dbReference type="InterPro" id="IPR011333">
    <property type="entry name" value="SKP1/BTB/POZ_sf"/>
</dbReference>
<reference evidence="2" key="1">
    <citation type="submission" date="2023-10" db="EMBL/GenBank/DDBJ databases">
        <title>Genome assembly of Pristionchus species.</title>
        <authorList>
            <person name="Yoshida K."/>
            <person name="Sommer R.J."/>
        </authorList>
    </citation>
    <scope>NUCLEOTIDE SEQUENCE</scope>
    <source>
        <strain evidence="2">RS5133</strain>
    </source>
</reference>
<accession>A0AAV5WG46</accession>
<evidence type="ECO:0000313" key="2">
    <source>
        <dbReference type="EMBL" id="GMT30468.1"/>
    </source>
</evidence>
<evidence type="ECO:0000259" key="1">
    <source>
        <dbReference type="PROSITE" id="PS50097"/>
    </source>
</evidence>
<evidence type="ECO:0000313" key="3">
    <source>
        <dbReference type="Proteomes" id="UP001432322"/>
    </source>
</evidence>
<dbReference type="Proteomes" id="UP001432322">
    <property type="component" value="Unassembled WGS sequence"/>
</dbReference>
<feature type="non-terminal residue" evidence="2">
    <location>
        <position position="1"/>
    </location>
</feature>
<proteinExistence type="predicted"/>
<sequence>QILAHQSSFFEALFFGDFKESSQSAITLEDVTVKEMLVILNIVYGKQRIQDGSVEDVLRLADKFGMEVILLAAEISGRTVLICIRSSSWPIDIS</sequence>
<keyword evidence="3" id="KW-1185">Reference proteome</keyword>
<feature type="domain" description="BTB" evidence="1">
    <location>
        <begin position="1"/>
        <end position="44"/>
    </location>
</feature>
<dbReference type="AlphaFoldDB" id="A0AAV5WG46"/>
<gene>
    <name evidence="2" type="ORF">PFISCL1PPCAC_21765</name>
</gene>
<dbReference type="SUPFAM" id="SSF54695">
    <property type="entry name" value="POZ domain"/>
    <property type="match status" value="1"/>
</dbReference>